<dbReference type="Pfam" id="PF17921">
    <property type="entry name" value="Integrase_H2C2"/>
    <property type="match status" value="1"/>
</dbReference>
<dbReference type="Pfam" id="PF03564">
    <property type="entry name" value="DUF1759"/>
    <property type="match status" value="1"/>
</dbReference>
<feature type="domain" description="Syndecan/Neurexin" evidence="8">
    <location>
        <begin position="204"/>
        <end position="267"/>
    </location>
</feature>
<keyword evidence="4 7" id="KW-0472">Membrane</keyword>
<evidence type="ECO:0000259" key="10">
    <source>
        <dbReference type="Pfam" id="PF18701"/>
    </source>
</evidence>
<keyword evidence="5" id="KW-0357">Heparan sulfate</keyword>
<comment type="function">
    <text evidence="5">Cell surface proteoglycan.</text>
</comment>
<keyword evidence="12" id="KW-1185">Reference proteome</keyword>
<keyword evidence="3 7" id="KW-1133">Transmembrane helix</keyword>
<dbReference type="InterPro" id="IPR027789">
    <property type="entry name" value="Syndecan/Neurexin_dom"/>
</dbReference>
<keyword evidence="5" id="KW-0325">Glycoprotein</keyword>
<evidence type="ECO:0000256" key="6">
    <source>
        <dbReference type="SAM" id="MobiDB-lite"/>
    </source>
</evidence>
<evidence type="ECO:0000313" key="11">
    <source>
        <dbReference type="EMBL" id="KAK7593125.1"/>
    </source>
</evidence>
<dbReference type="Pfam" id="PF18701">
    <property type="entry name" value="DUF5641"/>
    <property type="match status" value="1"/>
</dbReference>
<reference evidence="11 12" key="1">
    <citation type="submission" date="2024-03" db="EMBL/GenBank/DDBJ databases">
        <title>Adaptation during the transition from Ophiocordyceps entomopathogen to insect associate is accompanied by gene loss and intensified selection.</title>
        <authorList>
            <person name="Ward C.M."/>
            <person name="Onetto C.A."/>
            <person name="Borneman A.R."/>
        </authorList>
    </citation>
    <scope>NUCLEOTIDE SEQUENCE [LARGE SCALE GENOMIC DNA]</scope>
    <source>
        <strain evidence="11">AWRI1</strain>
        <tissue evidence="11">Single Adult Female</tissue>
    </source>
</reference>
<feature type="domain" description="Integrase zinc-binding" evidence="9">
    <location>
        <begin position="1173"/>
        <end position="1224"/>
    </location>
</feature>
<dbReference type="PROSITE" id="PS00964">
    <property type="entry name" value="SYNDECAN"/>
    <property type="match status" value="1"/>
</dbReference>
<dbReference type="InterPro" id="IPR005312">
    <property type="entry name" value="DUF1759"/>
</dbReference>
<gene>
    <name evidence="11" type="ORF">V9T40_007877</name>
</gene>
<feature type="compositionally biased region" description="Polar residues" evidence="6">
    <location>
        <begin position="88"/>
        <end position="97"/>
    </location>
</feature>
<feature type="compositionally biased region" description="Polar residues" evidence="6">
    <location>
        <begin position="133"/>
        <end position="154"/>
    </location>
</feature>
<dbReference type="Proteomes" id="UP001367676">
    <property type="component" value="Unassembled WGS sequence"/>
</dbReference>
<feature type="domain" description="DUF5641" evidence="10">
    <location>
        <begin position="1267"/>
        <end position="1364"/>
    </location>
</feature>
<dbReference type="Gene3D" id="1.10.340.70">
    <property type="match status" value="1"/>
</dbReference>
<name>A0AAN9Y5D9_9HEMI</name>
<dbReference type="Pfam" id="PF01034">
    <property type="entry name" value="Syndecan"/>
    <property type="match status" value="1"/>
</dbReference>
<evidence type="ECO:0000259" key="8">
    <source>
        <dbReference type="Pfam" id="PF01034"/>
    </source>
</evidence>
<protein>
    <recommendedName>
        <fullName evidence="5">Syndecan</fullName>
    </recommendedName>
</protein>
<evidence type="ECO:0000313" key="12">
    <source>
        <dbReference type="Proteomes" id="UP001367676"/>
    </source>
</evidence>
<evidence type="ECO:0000256" key="3">
    <source>
        <dbReference type="ARBA" id="ARBA00022989"/>
    </source>
</evidence>
<feature type="transmembrane region" description="Helical" evidence="7">
    <location>
        <begin position="211"/>
        <end position="235"/>
    </location>
</feature>
<dbReference type="EMBL" id="JBBCAQ010000020">
    <property type="protein sequence ID" value="KAK7593125.1"/>
    <property type="molecule type" value="Genomic_DNA"/>
</dbReference>
<comment type="subcellular location">
    <subcellularLocation>
        <location evidence="1 5">Membrane</location>
        <topology evidence="1 5">Single-pass type I membrane protein</topology>
    </subcellularLocation>
</comment>
<evidence type="ECO:0000256" key="1">
    <source>
        <dbReference type="ARBA" id="ARBA00004479"/>
    </source>
</evidence>
<dbReference type="GO" id="GO:0016020">
    <property type="term" value="C:membrane"/>
    <property type="evidence" value="ECO:0007669"/>
    <property type="project" value="UniProtKB-SubCell"/>
</dbReference>
<evidence type="ECO:0000256" key="2">
    <source>
        <dbReference type="ARBA" id="ARBA00022692"/>
    </source>
</evidence>
<keyword evidence="2 5" id="KW-0812">Transmembrane</keyword>
<dbReference type="InterPro" id="IPR040676">
    <property type="entry name" value="DUF5641"/>
</dbReference>
<comment type="similarity">
    <text evidence="5">Belongs to the syndecan proteoglycan family.</text>
</comment>
<evidence type="ECO:0000259" key="9">
    <source>
        <dbReference type="Pfam" id="PF17921"/>
    </source>
</evidence>
<sequence>MAQSTQCLSSKANGPATCNAGLFHEKFIIQLKIEKANSKKNNPNKQLKEDITNDDEDIEGSGFEESRDDLESSGSGYGPDDEDANHGSVGNTKSGQVRGNGLIPLPTVSATSSSSIPPPKLPEPGPGFDENSRINPVENTPNENKPILRNNNPDGSEFETDNRSLFPKETFDNHHPDDKSFEDNKSDNSGVSKVNTPDADRTTSFFAQPGILAAVIGGAVVGLLCAILVVMFIVYRMRKKDEGSYPLEEMKRCPASNPYMKPNHREFFATAVLNVSKIVPATPRYREPSTMEHALEQLKETVAEAEDYLKKSSQTVAYVKFYIQNIEEDIAVLAATDSIDDNLADRALQLRIHARRIKRTLDVWLIENNKPTPSGQINANAGREPDHKPQIKLEKLTLPTFDGDPTKFLVYWNTIVENVVNNPDVSDTAKWVYLRNSLKGRPAELLADMPETAASIQTALTLLSDIYGGDERSITELYRKFHNLTPATATTESIRLTHAKLESYLLALEGLQHSVNENQYIRSVYIGKFPEALIQDVVTTKNIKLKDIRAKINQILLARESTQKQIIHTAPPPVSNSMVMQTAIILPTASQPSNMQMQAINTPAIPNAVNSATAGPMLKPKCVFCEIRHWADECPQYTTAEQRRNRAPDRCIKCIRPAHPGTECQRQRRCAHCDSLQHNRAFCPVKFPSNSSENRICVVREAPTPSWVAKKGCFFTCITQVSTKKAPTPYEVRVLIDTAGSRSLITKRTADRLRLRATSDVFRYSGIEGHQTTDAPAIDEPIQFHAIDGSMVTIGAYITDTLVQDVAVPDIETFKASYPQYKDMHIPPTGKSLPIDILIGGDNLVDFVLFDRGYVVDENHQLMATKLGWLIATRHNKSAQNTNEAVLLINDDDHIKQMFDLEMVGLADFNKAEFEAEQVAIDKFHRDLEFNNTRYDIAWPYVDKNPQLSTNYGPTLGRLKTQWRKMQHQPKLLMDYHQIIQKQVTTIKQDNIREFRYVPSQQNRADVATRGADYQRLVEQTWWQTPAWLAQGNRPKNEINTDTEKETLLVTTEAEVTQKIETAPVKNTIGVATINSEHYSSLHSPLQSTANCIEAAKRFGRRKLEGRYPNPYEAAKTLWIRWDQCNSNLQQASMHKFRVYTDENGIVRCSTRIQKASVLQETKDPILLVKGSKLTELIILHIHTMNMHTGTTHTLAILRTQYYLPQARRQIFEIINASCYKCKRQLTYISRDTEELILTPAHFLGLKYPAVPIHAEITQNDDIMTKLWKAAQQYLAEFWQYWSESYVLALRNRDDKLKNKPRNVIHPPKKGDIVLLADPDRKRVQWRIALVERLVTSGDGVVRSAQIKLPNGTRTIRPIIKLAPMDLNIDLPNVDDQQLNRRRDAIVLRSPEGAAGQLQQQINQEDEDDAEVVELGLYDVLE</sequence>
<comment type="caution">
    <text evidence="11">The sequence shown here is derived from an EMBL/GenBank/DDBJ whole genome shotgun (WGS) entry which is preliminary data.</text>
</comment>
<dbReference type="InterPro" id="IPR041588">
    <property type="entry name" value="Integrase_H2C2"/>
</dbReference>
<feature type="compositionally biased region" description="Pro residues" evidence="6">
    <location>
        <begin position="116"/>
        <end position="125"/>
    </location>
</feature>
<evidence type="ECO:0000256" key="5">
    <source>
        <dbReference type="RuleBase" id="RU000649"/>
    </source>
</evidence>
<dbReference type="InterPro" id="IPR030479">
    <property type="entry name" value="Syndecan_CS"/>
</dbReference>
<evidence type="ECO:0000256" key="7">
    <source>
        <dbReference type="SAM" id="Phobius"/>
    </source>
</evidence>
<keyword evidence="5" id="KW-0654">Proteoglycan</keyword>
<accession>A0AAN9Y5D9</accession>
<evidence type="ECO:0000256" key="4">
    <source>
        <dbReference type="ARBA" id="ARBA00023136"/>
    </source>
</evidence>
<dbReference type="PANTHER" id="PTHR47331">
    <property type="entry name" value="PHD-TYPE DOMAIN-CONTAINING PROTEIN"/>
    <property type="match status" value="1"/>
</dbReference>
<feature type="compositionally biased region" description="Basic and acidic residues" evidence="6">
    <location>
        <begin position="169"/>
        <end position="186"/>
    </location>
</feature>
<feature type="region of interest" description="Disordered" evidence="6">
    <location>
        <begin position="34"/>
        <end position="199"/>
    </location>
</feature>
<organism evidence="11 12">
    <name type="scientific">Parthenolecanium corni</name>
    <dbReference type="NCBI Taxonomy" id="536013"/>
    <lineage>
        <taxon>Eukaryota</taxon>
        <taxon>Metazoa</taxon>
        <taxon>Ecdysozoa</taxon>
        <taxon>Arthropoda</taxon>
        <taxon>Hexapoda</taxon>
        <taxon>Insecta</taxon>
        <taxon>Pterygota</taxon>
        <taxon>Neoptera</taxon>
        <taxon>Paraneoptera</taxon>
        <taxon>Hemiptera</taxon>
        <taxon>Sternorrhyncha</taxon>
        <taxon>Coccoidea</taxon>
        <taxon>Coccidae</taxon>
        <taxon>Parthenolecanium</taxon>
    </lineage>
</organism>
<proteinExistence type="inferred from homology"/>